<feature type="repeat" description="Solcar" evidence="9">
    <location>
        <begin position="1"/>
        <end position="107"/>
    </location>
</feature>
<evidence type="ECO:0000313" key="14">
    <source>
        <dbReference type="Proteomes" id="UP000696485"/>
    </source>
</evidence>
<dbReference type="PANTHER" id="PTHR45635:SF31">
    <property type="entry name" value="ADP_ATP TRANSLOCASE"/>
    <property type="match status" value="1"/>
</dbReference>
<evidence type="ECO:0000256" key="4">
    <source>
        <dbReference type="ARBA" id="ARBA00022692"/>
    </source>
</evidence>
<accession>A0A9P5SXW8</accession>
<comment type="similarity">
    <text evidence="2 10">Belongs to the mitochondrial carrier (TC 2.A.29) family.</text>
</comment>
<name>A0A9P5SXW8_9FUNG</name>
<comment type="caution">
    <text evidence="13">The sequence shown here is derived from an EMBL/GenBank/DDBJ whole genome shotgun (WGS) entry which is preliminary data.</text>
</comment>
<evidence type="ECO:0000256" key="6">
    <source>
        <dbReference type="ARBA" id="ARBA00022989"/>
    </source>
</evidence>
<dbReference type="Pfam" id="PF00153">
    <property type="entry name" value="Mito_carr"/>
    <property type="match status" value="3"/>
</dbReference>
<evidence type="ECO:0000256" key="1">
    <source>
        <dbReference type="ARBA" id="ARBA00004225"/>
    </source>
</evidence>
<dbReference type="InterPro" id="IPR002113">
    <property type="entry name" value="ADT_euk_type"/>
</dbReference>
<feature type="repeat" description="Solcar" evidence="9">
    <location>
        <begin position="316"/>
        <end position="394"/>
    </location>
</feature>
<evidence type="ECO:0000256" key="7">
    <source>
        <dbReference type="ARBA" id="ARBA00023128"/>
    </source>
</evidence>
<feature type="transmembrane region" description="Helical" evidence="11">
    <location>
        <begin position="122"/>
        <end position="145"/>
    </location>
</feature>
<organism evidence="13 14">
    <name type="scientific">Podila minutissima</name>
    <dbReference type="NCBI Taxonomy" id="64525"/>
    <lineage>
        <taxon>Eukaryota</taxon>
        <taxon>Fungi</taxon>
        <taxon>Fungi incertae sedis</taxon>
        <taxon>Mucoromycota</taxon>
        <taxon>Mortierellomycotina</taxon>
        <taxon>Mortierellomycetes</taxon>
        <taxon>Mortierellales</taxon>
        <taxon>Mortierellaceae</taxon>
        <taxon>Podila</taxon>
    </lineage>
</organism>
<comment type="subcellular location">
    <subcellularLocation>
        <location evidence="11">Membrane</location>
        <topology evidence="11">Multi-pass membrane protein</topology>
    </subcellularLocation>
    <subcellularLocation>
        <location evidence="1">Mitochondrion membrane</location>
        <topology evidence="1">Multi-pass membrane protein</topology>
    </subcellularLocation>
</comment>
<evidence type="ECO:0000256" key="3">
    <source>
        <dbReference type="ARBA" id="ARBA00022448"/>
    </source>
</evidence>
<dbReference type="PRINTS" id="PR00927">
    <property type="entry name" value="ADPTRNSLCASE"/>
</dbReference>
<evidence type="ECO:0000256" key="11">
    <source>
        <dbReference type="RuleBase" id="RU368008"/>
    </source>
</evidence>
<keyword evidence="5" id="KW-0677">Repeat</keyword>
<evidence type="ECO:0000256" key="12">
    <source>
        <dbReference type="SAM" id="MobiDB-lite"/>
    </source>
</evidence>
<keyword evidence="6 11" id="KW-1133">Transmembrane helix</keyword>
<dbReference type="GO" id="GO:0140021">
    <property type="term" value="P:mitochondrial ADP transmembrane transport"/>
    <property type="evidence" value="ECO:0007669"/>
    <property type="project" value="InterPro"/>
</dbReference>
<proteinExistence type="inferred from homology"/>
<dbReference type="GO" id="GO:1990544">
    <property type="term" value="P:mitochondrial ATP transmembrane transport"/>
    <property type="evidence" value="ECO:0007669"/>
    <property type="project" value="InterPro"/>
</dbReference>
<dbReference type="InterPro" id="IPR002067">
    <property type="entry name" value="MCP"/>
</dbReference>
<dbReference type="PRINTS" id="PR00926">
    <property type="entry name" value="MITOCARRIER"/>
</dbReference>
<evidence type="ECO:0000256" key="9">
    <source>
        <dbReference type="PROSITE-ProRule" id="PRU00282"/>
    </source>
</evidence>
<protein>
    <recommendedName>
        <fullName evidence="11">ADP/ATP translocase</fullName>
    </recommendedName>
    <alternativeName>
        <fullName evidence="11">ADP,ATP carrier protein</fullName>
    </alternativeName>
</protein>
<comment type="function">
    <text evidence="11">Catalyzes the exchange of ADP and ATP across the membrane.</text>
</comment>
<dbReference type="PANTHER" id="PTHR45635">
    <property type="entry name" value="ADP,ATP CARRIER PROTEIN 1-RELATED-RELATED"/>
    <property type="match status" value="1"/>
</dbReference>
<reference evidence="13" key="1">
    <citation type="journal article" date="2020" name="Fungal Divers.">
        <title>Resolving the Mortierellaceae phylogeny through synthesis of multi-gene phylogenetics and phylogenomics.</title>
        <authorList>
            <person name="Vandepol N."/>
            <person name="Liber J."/>
            <person name="Desiro A."/>
            <person name="Na H."/>
            <person name="Kennedy M."/>
            <person name="Barry K."/>
            <person name="Grigoriev I.V."/>
            <person name="Miller A.N."/>
            <person name="O'Donnell K."/>
            <person name="Stajich J.E."/>
            <person name="Bonito G."/>
        </authorList>
    </citation>
    <scope>NUCLEOTIDE SEQUENCE</scope>
    <source>
        <strain evidence="13">NVP1</strain>
    </source>
</reference>
<dbReference type="InterPro" id="IPR023395">
    <property type="entry name" value="MCP_dom_sf"/>
</dbReference>
<keyword evidence="7" id="KW-0496">Mitochondrion</keyword>
<dbReference type="EMBL" id="JAAAUY010000004">
    <property type="protein sequence ID" value="KAF9338277.1"/>
    <property type="molecule type" value="Genomic_DNA"/>
</dbReference>
<comment type="subunit">
    <text evidence="11">Monomer.</text>
</comment>
<feature type="region of interest" description="Disordered" evidence="12">
    <location>
        <begin position="205"/>
        <end position="232"/>
    </location>
</feature>
<dbReference type="Gene3D" id="1.50.40.10">
    <property type="entry name" value="Mitochondrial carrier domain"/>
    <property type="match status" value="1"/>
</dbReference>
<gene>
    <name evidence="13" type="ORF">BG006_006619</name>
</gene>
<dbReference type="Proteomes" id="UP000696485">
    <property type="component" value="Unassembled WGS sequence"/>
</dbReference>
<evidence type="ECO:0000313" key="13">
    <source>
        <dbReference type="EMBL" id="KAF9338277.1"/>
    </source>
</evidence>
<keyword evidence="3 10" id="KW-0813">Transport</keyword>
<evidence type="ECO:0000256" key="8">
    <source>
        <dbReference type="ARBA" id="ARBA00023136"/>
    </source>
</evidence>
<feature type="transmembrane region" description="Helical" evidence="11">
    <location>
        <begin position="316"/>
        <end position="337"/>
    </location>
</feature>
<evidence type="ECO:0000256" key="5">
    <source>
        <dbReference type="ARBA" id="ARBA00022737"/>
    </source>
</evidence>
<dbReference type="PROSITE" id="PS50920">
    <property type="entry name" value="SOLCAR"/>
    <property type="match status" value="2"/>
</dbReference>
<dbReference type="GO" id="GO:0005471">
    <property type="term" value="F:ATP:ADP antiporter activity"/>
    <property type="evidence" value="ECO:0007669"/>
    <property type="project" value="UniProtKB-UniRule"/>
</dbReference>
<feature type="transmembrane region" description="Helical" evidence="11">
    <location>
        <begin position="278"/>
        <end position="304"/>
    </location>
</feature>
<dbReference type="AlphaFoldDB" id="A0A9P5SXW8"/>
<evidence type="ECO:0000256" key="2">
    <source>
        <dbReference type="ARBA" id="ARBA00006375"/>
    </source>
</evidence>
<dbReference type="InterPro" id="IPR018108">
    <property type="entry name" value="MCP_transmembrane"/>
</dbReference>
<keyword evidence="14" id="KW-1185">Reference proteome</keyword>
<comment type="caution">
    <text evidence="11">Lacks conserved residue(s) required for the propagation of feature annotation.</text>
</comment>
<sequence length="394" mass="43849">MPSHSHIGLGLSCPLILNVATAPAERIRLFMQTQDEVILNLRQESDLQQRSIIAHAQLPYKDVQDCYQRLVEKEGSKSLWRGYGAEVSRYVLQEGIERWMRKSHLFQGLRDMFLLNREKYGTLGWCIGLSISGTVTQSIALVALYPLTLLHTRLATDVVRKSKKPTTPRLKNKQQVLAETTEAVEEQDNEDGYKVSNDSSSIEFVHLEGSGSTPPQDAAESHEQESTETELTPKPVLFNGEDYEEYVDDIDAVYEFDYKYHGIKDAYKHIVASEGYMGLYRGVSCVIAGTFVSRVGYLTIFNFLTPILLKSGTSGWAGMGSFVVMLGSTSLIGLATYPLSTIAHRRMISGDRYKSSCDAAQQIVEKQGVRALFQGVEVFLARGVILAIIGSLCV</sequence>
<evidence type="ECO:0000256" key="10">
    <source>
        <dbReference type="RuleBase" id="RU000488"/>
    </source>
</evidence>
<keyword evidence="8 9" id="KW-0472">Membrane</keyword>
<keyword evidence="4 9" id="KW-0812">Transmembrane</keyword>
<dbReference type="GO" id="GO:0005743">
    <property type="term" value="C:mitochondrial inner membrane"/>
    <property type="evidence" value="ECO:0007669"/>
    <property type="project" value="InterPro"/>
</dbReference>
<dbReference type="SUPFAM" id="SSF103506">
    <property type="entry name" value="Mitochondrial carrier"/>
    <property type="match status" value="1"/>
</dbReference>